<organism evidence="6 7">
    <name type="scientific">Ornithorhynchus anatinus</name>
    <name type="common">Duckbill platypus</name>
    <dbReference type="NCBI Taxonomy" id="9258"/>
    <lineage>
        <taxon>Eukaryota</taxon>
        <taxon>Metazoa</taxon>
        <taxon>Chordata</taxon>
        <taxon>Craniata</taxon>
        <taxon>Vertebrata</taxon>
        <taxon>Euteleostomi</taxon>
        <taxon>Mammalia</taxon>
        <taxon>Monotremata</taxon>
        <taxon>Ornithorhynchidae</taxon>
        <taxon>Ornithorhynchus</taxon>
    </lineage>
</organism>
<dbReference type="InterPro" id="IPR050309">
    <property type="entry name" value="Type-B_Carboxylest/Lipase"/>
</dbReference>
<dbReference type="SUPFAM" id="SSF53474">
    <property type="entry name" value="alpha/beta-Hydrolases"/>
    <property type="match status" value="1"/>
</dbReference>
<accession>A0A6I8NCF1</accession>
<dbReference type="GO" id="GO:0016787">
    <property type="term" value="F:hydrolase activity"/>
    <property type="evidence" value="ECO:0007669"/>
    <property type="project" value="UniProtKB-KW"/>
</dbReference>
<dbReference type="Bgee" id="ENSOANG00000009572">
    <property type="expression patterns" value="Expressed in liver and 6 other cell types or tissues"/>
</dbReference>
<dbReference type="Ensembl" id="ENSOANT00000072161.1">
    <property type="protein sequence ID" value="ENSOANP00000038725.1"/>
    <property type="gene ID" value="ENSOANG00000009572.3"/>
</dbReference>
<dbReference type="InterPro" id="IPR002018">
    <property type="entry name" value="CarbesteraseB"/>
</dbReference>
<dbReference type="AlphaFoldDB" id="A0A6I8NCF1"/>
<proteinExistence type="inferred from homology"/>
<feature type="chain" id="PRO_5026379257" description="Carboxylic ester hydrolase" evidence="4">
    <location>
        <begin position="23"/>
        <end position="568"/>
    </location>
</feature>
<comment type="similarity">
    <text evidence="1 4">Belongs to the type-B carboxylesterase/lipase family.</text>
</comment>
<evidence type="ECO:0000256" key="1">
    <source>
        <dbReference type="ARBA" id="ARBA00005964"/>
    </source>
</evidence>
<feature type="domain" description="Carboxylesterase type B" evidence="5">
    <location>
        <begin position="29"/>
        <end position="550"/>
    </location>
</feature>
<keyword evidence="3" id="KW-1015">Disulfide bond</keyword>
<dbReference type="FunFam" id="3.40.50.1820:FF:000011">
    <property type="entry name" value="Carboxylic ester hydrolase"/>
    <property type="match status" value="1"/>
</dbReference>
<evidence type="ECO:0000313" key="7">
    <source>
        <dbReference type="Proteomes" id="UP000002279"/>
    </source>
</evidence>
<reference evidence="6 7" key="1">
    <citation type="journal article" date="2008" name="Nature">
        <title>Genome analysis of the platypus reveals unique signatures of evolution.</title>
        <authorList>
            <person name="Warren W.C."/>
            <person name="Hillier L.W."/>
            <person name="Marshall Graves J.A."/>
            <person name="Birney E."/>
            <person name="Ponting C.P."/>
            <person name="Grutzner F."/>
            <person name="Belov K."/>
            <person name="Miller W."/>
            <person name="Clarke L."/>
            <person name="Chinwalla A.T."/>
            <person name="Yang S.P."/>
            <person name="Heger A."/>
            <person name="Locke D.P."/>
            <person name="Miethke P."/>
            <person name="Waters P.D."/>
            <person name="Veyrunes F."/>
            <person name="Fulton L."/>
            <person name="Fulton B."/>
            <person name="Graves T."/>
            <person name="Wallis J."/>
            <person name="Puente X.S."/>
            <person name="Lopez-Otin C."/>
            <person name="Ordonez G.R."/>
            <person name="Eichler E.E."/>
            <person name="Chen L."/>
            <person name="Cheng Z."/>
            <person name="Deakin J.E."/>
            <person name="Alsop A."/>
            <person name="Thompson K."/>
            <person name="Kirby P."/>
            <person name="Papenfuss A.T."/>
            <person name="Wakefield M.J."/>
            <person name="Olender T."/>
            <person name="Lancet D."/>
            <person name="Huttley G.A."/>
            <person name="Smit A.F."/>
            <person name="Pask A."/>
            <person name="Temple-Smith P."/>
            <person name="Batzer M.A."/>
            <person name="Walker J.A."/>
            <person name="Konkel M.K."/>
            <person name="Harris R.S."/>
            <person name="Whittington C.M."/>
            <person name="Wong E.S."/>
            <person name="Gemmell N.J."/>
            <person name="Buschiazzo E."/>
            <person name="Vargas Jentzsch I.M."/>
            <person name="Merkel A."/>
            <person name="Schmitz J."/>
            <person name="Zemann A."/>
            <person name="Churakov G."/>
            <person name="Kriegs J.O."/>
            <person name="Brosius J."/>
            <person name="Murchison E.P."/>
            <person name="Sachidanandam R."/>
            <person name="Smith C."/>
            <person name="Hannon G.J."/>
            <person name="Tsend-Ayush E."/>
            <person name="McMillan D."/>
            <person name="Attenborough R."/>
            <person name="Rens W."/>
            <person name="Ferguson-Smith M."/>
            <person name="Lefevre C.M."/>
            <person name="Sharp J.A."/>
            <person name="Nicholas K.R."/>
            <person name="Ray D.A."/>
            <person name="Kube M."/>
            <person name="Reinhardt R."/>
            <person name="Pringle T.H."/>
            <person name="Taylor J."/>
            <person name="Jones R.C."/>
            <person name="Nixon B."/>
            <person name="Dacheux J.L."/>
            <person name="Niwa H."/>
            <person name="Sekita Y."/>
            <person name="Huang X."/>
            <person name="Stark A."/>
            <person name="Kheradpour P."/>
            <person name="Kellis M."/>
            <person name="Flicek P."/>
            <person name="Chen Y."/>
            <person name="Webber C."/>
            <person name="Hardison R."/>
            <person name="Nelson J."/>
            <person name="Hallsworth-Pepin K."/>
            <person name="Delehaunty K."/>
            <person name="Markovic C."/>
            <person name="Minx P."/>
            <person name="Feng Y."/>
            <person name="Kremitzki C."/>
            <person name="Mitreva M."/>
            <person name="Glasscock J."/>
            <person name="Wylie T."/>
            <person name="Wohldmann P."/>
            <person name="Thiru P."/>
            <person name="Nhan M.N."/>
            <person name="Pohl C.S."/>
            <person name="Smith S.M."/>
            <person name="Hou S."/>
            <person name="Nefedov M."/>
            <person name="de Jong P.J."/>
            <person name="Renfree M.B."/>
            <person name="Mardis E.R."/>
            <person name="Wilson R.K."/>
        </authorList>
    </citation>
    <scope>NUCLEOTIDE SEQUENCE [LARGE SCALE GENOMIC DNA]</scope>
    <source>
        <strain evidence="6 7">Glennie</strain>
    </source>
</reference>
<feature type="signal peptide" evidence="4">
    <location>
        <begin position="1"/>
        <end position="22"/>
    </location>
</feature>
<protein>
    <recommendedName>
        <fullName evidence="4">Carboxylic ester hydrolase</fullName>
        <ecNumber evidence="4">3.1.1.-</ecNumber>
    </recommendedName>
</protein>
<dbReference type="PROSITE" id="PS00941">
    <property type="entry name" value="CARBOXYLESTERASE_B_2"/>
    <property type="match status" value="1"/>
</dbReference>
<evidence type="ECO:0000256" key="4">
    <source>
        <dbReference type="RuleBase" id="RU361235"/>
    </source>
</evidence>
<evidence type="ECO:0000256" key="3">
    <source>
        <dbReference type="ARBA" id="ARBA00023157"/>
    </source>
</evidence>
<sequence>MTPTRRLLFSLLLSASLTAFTAQEHDAEQPVVDTKYGKVQGKRVYIQGIDKPIGVFLGIPFAKPPLGELRFAPPQPAVPWNYVKEAFSHSPMCIQEQIEHQLPSDHFVAEKQDISLTFSEDCLYLNIYTPSDLTKSTKFPVMVWIHGGGLVVGGASTYDGSALAAFENVVVVTIQYRLGIFGFFSTGDEHAQGNWGYLDQVAALQWVQENIANFGGDPGLVTIFGESAGAVSVSALVVSPLAKNLFHRAISESGSVLTHVMFNSNIKPVAKKMATLTGCKTTTSASMVHCLRQRTEEEILETTRKMDLFKIDLQGDPTKSTLFVAAVVDGVFFPKSPEELLAEKKFNPVPYIIGINNHEFGWILPTLMQYPLSENKLDRDTVASLLWSSFPVTNISKDRVPAVVEGYLGVTDDPARNKLLFLDMMGDLMFGIPSVRTARFHRASGAPTFMYEYQHRPSSYGFKPDYVQADHADELNFVFGGPVIGGGASVEESKLSRTMMKYWSNFARNGNPNGEGLVTWPAYDQREEYLQIGLTQKVEEKLKDKQVAFWTEIMREDHSGVKKRHTEL</sequence>
<name>A0A6I8NCF1_ORNAN</name>
<evidence type="ECO:0000313" key="6">
    <source>
        <dbReference type="Ensembl" id="ENSOANP00000038725.1"/>
    </source>
</evidence>
<keyword evidence="2 4" id="KW-0378">Hydrolase</keyword>
<dbReference type="InterPro" id="IPR019819">
    <property type="entry name" value="Carboxylesterase_B_CS"/>
</dbReference>
<evidence type="ECO:0000256" key="2">
    <source>
        <dbReference type="ARBA" id="ARBA00022801"/>
    </source>
</evidence>
<dbReference type="PANTHER" id="PTHR11559">
    <property type="entry name" value="CARBOXYLESTERASE"/>
    <property type="match status" value="1"/>
</dbReference>
<dbReference type="InterPro" id="IPR019826">
    <property type="entry name" value="Carboxylesterase_B_AS"/>
</dbReference>
<dbReference type="InterPro" id="IPR029058">
    <property type="entry name" value="AB_hydrolase_fold"/>
</dbReference>
<reference evidence="6" key="2">
    <citation type="submission" date="2025-08" db="UniProtKB">
        <authorList>
            <consortium name="Ensembl"/>
        </authorList>
    </citation>
    <scope>IDENTIFICATION</scope>
    <source>
        <strain evidence="6">Glennie</strain>
    </source>
</reference>
<keyword evidence="4" id="KW-0732">Signal</keyword>
<gene>
    <name evidence="6" type="primary">CES1</name>
</gene>
<dbReference type="CDD" id="cd00312">
    <property type="entry name" value="Esterase_lipase"/>
    <property type="match status" value="1"/>
</dbReference>
<reference evidence="6" key="3">
    <citation type="submission" date="2025-09" db="UniProtKB">
        <authorList>
            <consortium name="Ensembl"/>
        </authorList>
    </citation>
    <scope>IDENTIFICATION</scope>
    <source>
        <strain evidence="6">Glennie</strain>
    </source>
</reference>
<dbReference type="PROSITE" id="PS00122">
    <property type="entry name" value="CARBOXYLESTERASE_B_1"/>
    <property type="match status" value="1"/>
</dbReference>
<keyword evidence="7" id="KW-1185">Reference proteome</keyword>
<dbReference type="Pfam" id="PF00135">
    <property type="entry name" value="COesterase"/>
    <property type="match status" value="1"/>
</dbReference>
<dbReference type="EC" id="3.1.1.-" evidence="4"/>
<dbReference type="Gene3D" id="3.40.50.1820">
    <property type="entry name" value="alpha/beta hydrolase"/>
    <property type="match status" value="1"/>
</dbReference>
<dbReference type="GeneTree" id="ENSGT00940000154623"/>
<dbReference type="Proteomes" id="UP000002279">
    <property type="component" value="Chromosome 11"/>
</dbReference>
<evidence type="ECO:0000259" key="5">
    <source>
        <dbReference type="Pfam" id="PF00135"/>
    </source>
</evidence>